<evidence type="ECO:0000313" key="7">
    <source>
        <dbReference type="EMBL" id="CAG5131398.1"/>
    </source>
</evidence>
<dbReference type="InterPro" id="IPR011030">
    <property type="entry name" value="Lipovitellin_superhlx_dom"/>
</dbReference>
<keyword evidence="3" id="KW-0732">Signal</keyword>
<dbReference type="Proteomes" id="UP000678393">
    <property type="component" value="Unassembled WGS sequence"/>
</dbReference>
<dbReference type="GO" id="GO:0016323">
    <property type="term" value="C:basolateral plasma membrane"/>
    <property type="evidence" value="ECO:0007669"/>
    <property type="project" value="TreeGrafter"/>
</dbReference>
<evidence type="ECO:0000256" key="4">
    <source>
        <dbReference type="ARBA" id="ARBA00022824"/>
    </source>
</evidence>
<dbReference type="Gene3D" id="2.30.230.10">
    <property type="entry name" value="Lipovitellin, beta-sheet shell regions, chain A"/>
    <property type="match status" value="1"/>
</dbReference>
<dbReference type="InterPro" id="IPR015819">
    <property type="entry name" value="Lipid_transp_b-sht_shell"/>
</dbReference>
<dbReference type="InterPro" id="IPR039988">
    <property type="entry name" value="MTTP"/>
</dbReference>
<keyword evidence="4" id="KW-0256">Endoplasmic reticulum</keyword>
<accession>A0A8S3ZTP7</accession>
<dbReference type="PANTHER" id="PTHR13024:SF0">
    <property type="entry name" value="MICROSOMAL TRIACYLGLYCEROL TRANSFER PROTEIN"/>
    <property type="match status" value="1"/>
</dbReference>
<organism evidence="7 8">
    <name type="scientific">Candidula unifasciata</name>
    <dbReference type="NCBI Taxonomy" id="100452"/>
    <lineage>
        <taxon>Eukaryota</taxon>
        <taxon>Metazoa</taxon>
        <taxon>Spiralia</taxon>
        <taxon>Lophotrochozoa</taxon>
        <taxon>Mollusca</taxon>
        <taxon>Gastropoda</taxon>
        <taxon>Heterobranchia</taxon>
        <taxon>Euthyneura</taxon>
        <taxon>Panpulmonata</taxon>
        <taxon>Eupulmonata</taxon>
        <taxon>Stylommatophora</taxon>
        <taxon>Helicina</taxon>
        <taxon>Helicoidea</taxon>
        <taxon>Geomitridae</taxon>
        <taxon>Candidula</taxon>
    </lineage>
</organism>
<protein>
    <recommendedName>
        <fullName evidence="6">Vitellogenin domain-containing protein</fullName>
    </recommendedName>
</protein>
<dbReference type="GO" id="GO:0005548">
    <property type="term" value="F:phospholipid transporter activity"/>
    <property type="evidence" value="ECO:0007669"/>
    <property type="project" value="InterPro"/>
</dbReference>
<dbReference type="Gene3D" id="1.25.10.20">
    <property type="entry name" value="Vitellinogen, superhelical"/>
    <property type="match status" value="1"/>
</dbReference>
<gene>
    <name evidence="7" type="ORF">CUNI_LOCUS16956</name>
</gene>
<comment type="caution">
    <text evidence="5">Lacks conserved residue(s) required for the propagation of feature annotation.</text>
</comment>
<dbReference type="SUPFAM" id="SSF56968">
    <property type="entry name" value="Lipovitellin-phosvitin complex, beta-sheet shell regions"/>
    <property type="match status" value="1"/>
</dbReference>
<evidence type="ECO:0000256" key="5">
    <source>
        <dbReference type="PROSITE-ProRule" id="PRU00557"/>
    </source>
</evidence>
<dbReference type="SUPFAM" id="SSF48431">
    <property type="entry name" value="Lipovitellin-phosvitin complex, superhelical domain"/>
    <property type="match status" value="1"/>
</dbReference>
<comment type="caution">
    <text evidence="7">The sequence shown here is derived from an EMBL/GenBank/DDBJ whole genome shotgun (WGS) entry which is preliminary data.</text>
</comment>
<dbReference type="PROSITE" id="PS51211">
    <property type="entry name" value="VITELLOGENIN"/>
    <property type="match status" value="1"/>
</dbReference>
<dbReference type="SMART" id="SM00638">
    <property type="entry name" value="LPD_N"/>
    <property type="match status" value="1"/>
</dbReference>
<feature type="non-terminal residue" evidence="7">
    <location>
        <position position="804"/>
    </location>
</feature>
<sequence>IKKAQVSSTIRPNVNKDLQESLFLPVLFHLNKDLVENLYFANKDSTFSRNVKKGIVALFQIQENSGNRREVDVSGECEVSYNSNKPDEVIRTKSNCKNLEIARQFSNTNKALGTSVYIKSNQLYRLRDSIIESVSGNQRVITYLNIRAALNGAATSSQNLQYKSEHDGLSLASSAAEAVRQLEKETGLKYTMTLLPSEEEIQHCTEGCISPKSLAANLTEDLKAENIATVKSAKAFSKMLKAFRESGRLSVAEALTDPDSYYIIPQLIDVAAAAQTEPAREALLELLDFENADAVDHPQRFLFAAAYSSHPSESLITDLLSVWKKPVPNDRLQESLLLSLSAIVYTFCQTRDQCGSPIVAEFRTVITSGLSKCDEDEKCVLMYLRALGNAGLGSTVGIILPYAESSNSSMISSTAISAFRRINEKLITSEVKKAMLRIFHQSKASYDSSVRVAALEFILGNHPTQQVIRDILLSSLDQSNAELSTYIIRLVFDAASVDPEISVLLGSVLQDFQINNYQILAQKGKSSVITSYLAQMKDLNATYSLYFENTPSGVMKRSGMSVDLQGKTIKQPLIKFGIYADGLESLVGEAEGSNEEAAADAPTIEPTAGMSFTFMDVLLTQVEFFRGMSGLMSAAWNAPSELTSALQGNLLLQDHSQRIHLSNGLILDTKVLGVLSLDLSGYISISLWNRNCEALIRNSGAFYLEGSLRVDSEELDVGLVFTGEGESNIDYTSNAEFASMPLRLCMQMKRPDFEFVHKVEKYEELVEGRRYRSHRQVRSRVAGEEYLLNKANSDECRIMLNEGQ</sequence>
<evidence type="ECO:0000313" key="8">
    <source>
        <dbReference type="Proteomes" id="UP000678393"/>
    </source>
</evidence>
<proteinExistence type="predicted"/>
<dbReference type="OrthoDB" id="5865932at2759"/>
<name>A0A8S3ZTP7_9EUPU</name>
<dbReference type="GO" id="GO:0042157">
    <property type="term" value="P:lipoprotein metabolic process"/>
    <property type="evidence" value="ECO:0007669"/>
    <property type="project" value="TreeGrafter"/>
</dbReference>
<evidence type="ECO:0000256" key="2">
    <source>
        <dbReference type="ARBA" id="ARBA00022448"/>
    </source>
</evidence>
<dbReference type="GO" id="GO:0008289">
    <property type="term" value="F:lipid binding"/>
    <property type="evidence" value="ECO:0007669"/>
    <property type="project" value="InterPro"/>
</dbReference>
<keyword evidence="2" id="KW-0813">Transport</keyword>
<evidence type="ECO:0000256" key="3">
    <source>
        <dbReference type="ARBA" id="ARBA00022729"/>
    </source>
</evidence>
<reference evidence="7" key="1">
    <citation type="submission" date="2021-04" db="EMBL/GenBank/DDBJ databases">
        <authorList>
            <consortium name="Molecular Ecology Group"/>
        </authorList>
    </citation>
    <scope>NUCLEOTIDE SEQUENCE</scope>
</reference>
<dbReference type="InterPro" id="IPR015816">
    <property type="entry name" value="Vitellinogen_b-sht_N"/>
</dbReference>
<dbReference type="AlphaFoldDB" id="A0A8S3ZTP7"/>
<dbReference type="Pfam" id="PF01347">
    <property type="entry name" value="Vitellogenin_N"/>
    <property type="match status" value="1"/>
</dbReference>
<dbReference type="PANTHER" id="PTHR13024">
    <property type="entry name" value="MICROSOMAL TRIGLYCERIDE TRANSFER PROTEIN, LARGE SUBUNIT"/>
    <property type="match status" value="1"/>
</dbReference>
<dbReference type="GO" id="GO:0005783">
    <property type="term" value="C:endoplasmic reticulum"/>
    <property type="evidence" value="ECO:0007669"/>
    <property type="project" value="UniProtKB-SubCell"/>
</dbReference>
<comment type="subcellular location">
    <subcellularLocation>
        <location evidence="1">Endoplasmic reticulum</location>
    </subcellularLocation>
</comment>
<dbReference type="InterPro" id="IPR045811">
    <property type="entry name" value="MTP_lip-bd"/>
</dbReference>
<dbReference type="EMBL" id="CAJHNH020004613">
    <property type="protein sequence ID" value="CAG5131398.1"/>
    <property type="molecule type" value="Genomic_DNA"/>
</dbReference>
<keyword evidence="8" id="KW-1185">Reference proteome</keyword>
<evidence type="ECO:0000259" key="6">
    <source>
        <dbReference type="PROSITE" id="PS51211"/>
    </source>
</evidence>
<evidence type="ECO:0000256" key="1">
    <source>
        <dbReference type="ARBA" id="ARBA00004240"/>
    </source>
</evidence>
<dbReference type="InterPro" id="IPR001747">
    <property type="entry name" value="Vitellogenin_N"/>
</dbReference>
<dbReference type="GO" id="GO:0005794">
    <property type="term" value="C:Golgi apparatus"/>
    <property type="evidence" value="ECO:0007669"/>
    <property type="project" value="TreeGrafter"/>
</dbReference>
<feature type="domain" description="Vitellogenin" evidence="6">
    <location>
        <begin position="1"/>
        <end position="559"/>
    </location>
</feature>
<dbReference type="Pfam" id="PF19444">
    <property type="entry name" value="MTP_lip_bd"/>
    <property type="match status" value="1"/>
</dbReference>